<proteinExistence type="predicted"/>
<name>A0A6V1NW13_HETAK</name>
<dbReference type="AlphaFoldDB" id="A0A6V1NW13"/>
<dbReference type="PANTHER" id="PTHR42911">
    <property type="entry name" value="MODULATOR OF FTSH PROTEASE HFLC"/>
    <property type="match status" value="1"/>
</dbReference>
<evidence type="ECO:0000313" key="2">
    <source>
        <dbReference type="EMBL" id="CAE0626195.1"/>
    </source>
</evidence>
<dbReference type="EMBL" id="HBIU01011164">
    <property type="protein sequence ID" value="CAE0626195.1"/>
    <property type="molecule type" value="Transcribed_RNA"/>
</dbReference>
<protein>
    <recommendedName>
        <fullName evidence="1">Band 7 domain-containing protein</fullName>
    </recommendedName>
</protein>
<sequence>MANAGCALICLAVVVVLAVIGTLIGLSFAVLATNWVGFDYNSIQVSVNKVDLYSEGRYFLGLGHEFIAFPTYQVSQTFGASSETGDSSLIGRTSDGLQILLDVTYQYKLTAEASSLWELYEKFLTSYNDDFKVLASAAILDAQSTFTAFDSINERESLAAAMEAALTAALEPYGATIQAMQLENIELPADFLSAIDATIEAEQNADTAQFAQITAGINAETAVLEAELQAEITLVNANATASAIRLAADAEAAAITVQLEAERVSYGNLLSTLRTKKYGDEFTENHLLSYIWINAIQDANLDRLVVQIDKPSEIAFT</sequence>
<feature type="domain" description="Band 7" evidence="1">
    <location>
        <begin position="55"/>
        <end position="209"/>
    </location>
</feature>
<dbReference type="Pfam" id="PF01145">
    <property type="entry name" value="Band_7"/>
    <property type="match status" value="1"/>
</dbReference>
<dbReference type="InterPro" id="IPR001107">
    <property type="entry name" value="Band_7"/>
</dbReference>
<gene>
    <name evidence="2" type="ORF">HAKA00212_LOCUS4870</name>
</gene>
<dbReference type="Gene3D" id="3.30.479.30">
    <property type="entry name" value="Band 7 domain"/>
    <property type="match status" value="1"/>
</dbReference>
<dbReference type="InterPro" id="IPR036013">
    <property type="entry name" value="Band_7/SPFH_dom_sf"/>
</dbReference>
<organism evidence="2">
    <name type="scientific">Heterosigma akashiwo</name>
    <name type="common">Chromophytic alga</name>
    <name type="synonym">Heterosigma carterae</name>
    <dbReference type="NCBI Taxonomy" id="2829"/>
    <lineage>
        <taxon>Eukaryota</taxon>
        <taxon>Sar</taxon>
        <taxon>Stramenopiles</taxon>
        <taxon>Ochrophyta</taxon>
        <taxon>Raphidophyceae</taxon>
        <taxon>Chattonellales</taxon>
        <taxon>Chattonellaceae</taxon>
        <taxon>Heterosigma</taxon>
    </lineage>
</organism>
<reference evidence="2" key="1">
    <citation type="submission" date="2021-01" db="EMBL/GenBank/DDBJ databases">
        <authorList>
            <person name="Corre E."/>
            <person name="Pelletier E."/>
            <person name="Niang G."/>
            <person name="Scheremetjew M."/>
            <person name="Finn R."/>
            <person name="Kale V."/>
            <person name="Holt S."/>
            <person name="Cochrane G."/>
            <person name="Meng A."/>
            <person name="Brown T."/>
            <person name="Cohen L."/>
        </authorList>
    </citation>
    <scope>NUCLEOTIDE SEQUENCE</scope>
    <source>
        <strain evidence="2">CCMP3107</strain>
    </source>
</reference>
<dbReference type="PANTHER" id="PTHR42911:SF2">
    <property type="entry name" value="PROHIBITIN FAMILY PROTEIN"/>
    <property type="match status" value="1"/>
</dbReference>
<dbReference type="SUPFAM" id="SSF117892">
    <property type="entry name" value="Band 7/SPFH domain"/>
    <property type="match status" value="1"/>
</dbReference>
<evidence type="ECO:0000259" key="1">
    <source>
        <dbReference type="Pfam" id="PF01145"/>
    </source>
</evidence>
<accession>A0A6V1NW13</accession>